<comment type="caution">
    <text evidence="8">The sequence shown here is derived from an EMBL/GenBank/DDBJ whole genome shotgun (WGS) entry which is preliminary data.</text>
</comment>
<gene>
    <name evidence="8" type="ORF">LWC34_17565</name>
</gene>
<dbReference type="Pfam" id="PF00196">
    <property type="entry name" value="GerE"/>
    <property type="match status" value="1"/>
</dbReference>
<evidence type="ECO:0000313" key="8">
    <source>
        <dbReference type="EMBL" id="MCE7004619.1"/>
    </source>
</evidence>
<feature type="modified residue" description="4-aspartylphosphate" evidence="5">
    <location>
        <position position="55"/>
    </location>
</feature>
<accession>A0ABS8Z9R1</accession>
<keyword evidence="1 5" id="KW-0597">Phosphoprotein</keyword>
<keyword evidence="2" id="KW-0805">Transcription regulation</keyword>
<dbReference type="PRINTS" id="PR00038">
    <property type="entry name" value="HTHLUXR"/>
</dbReference>
<name>A0ABS8Z9R1_9PSEU</name>
<evidence type="ECO:0000256" key="2">
    <source>
        <dbReference type="ARBA" id="ARBA00023015"/>
    </source>
</evidence>
<dbReference type="SMART" id="SM00421">
    <property type="entry name" value="HTH_LUXR"/>
    <property type="match status" value="1"/>
</dbReference>
<dbReference type="InterPro" id="IPR039420">
    <property type="entry name" value="WalR-like"/>
</dbReference>
<dbReference type="InterPro" id="IPR011006">
    <property type="entry name" value="CheY-like_superfamily"/>
</dbReference>
<dbReference type="InterPro" id="IPR000792">
    <property type="entry name" value="Tscrpt_reg_LuxR_C"/>
</dbReference>
<dbReference type="RefSeq" id="WP_233726112.1">
    <property type="nucleotide sequence ID" value="NZ_JAJVCN010000001.1"/>
</dbReference>
<organism evidence="8 9">
    <name type="scientific">Kibdelosporangium philippinense</name>
    <dbReference type="NCBI Taxonomy" id="211113"/>
    <lineage>
        <taxon>Bacteria</taxon>
        <taxon>Bacillati</taxon>
        <taxon>Actinomycetota</taxon>
        <taxon>Actinomycetes</taxon>
        <taxon>Pseudonocardiales</taxon>
        <taxon>Pseudonocardiaceae</taxon>
        <taxon>Kibdelosporangium</taxon>
    </lineage>
</organism>
<keyword evidence="4" id="KW-0804">Transcription</keyword>
<dbReference type="PROSITE" id="PS00622">
    <property type="entry name" value="HTH_LUXR_1"/>
    <property type="match status" value="1"/>
</dbReference>
<evidence type="ECO:0000256" key="1">
    <source>
        <dbReference type="ARBA" id="ARBA00022553"/>
    </source>
</evidence>
<evidence type="ECO:0000259" key="6">
    <source>
        <dbReference type="PROSITE" id="PS50043"/>
    </source>
</evidence>
<dbReference type="PROSITE" id="PS50110">
    <property type="entry name" value="RESPONSE_REGULATORY"/>
    <property type="match status" value="1"/>
</dbReference>
<feature type="domain" description="Response regulatory" evidence="7">
    <location>
        <begin position="4"/>
        <end position="121"/>
    </location>
</feature>
<dbReference type="PROSITE" id="PS50043">
    <property type="entry name" value="HTH_LUXR_2"/>
    <property type="match status" value="1"/>
</dbReference>
<dbReference type="InterPro" id="IPR001789">
    <property type="entry name" value="Sig_transdc_resp-reg_receiver"/>
</dbReference>
<sequence length="217" mass="23553">MAIKVFLLDDHEVVRRGLQQLLEAEPDIEVVGEAGTAAQAIARIPALRPDVAILDVRLPDGEGVTVCRDIRAAVEPPPACLMLTSYADDEALFSAIMAGAAGYMLKQVSGNDLVSAIHTLAAGGSLLDAGVTATVLNRLRKTDDDEDPRYASLSPQERRILDLIAEGMTNRQIAAQLYLAEKTVKNYVSSLLHKLGFVRRTEAAVYATRRRDEQKSL</sequence>
<reference evidence="8 9" key="1">
    <citation type="submission" date="2021-12" db="EMBL/GenBank/DDBJ databases">
        <title>Genome sequence of Kibdelosporangium philippinense ATCC 49844.</title>
        <authorList>
            <person name="Fedorov E.A."/>
            <person name="Omeragic M."/>
            <person name="Shalygina K.F."/>
            <person name="Maclea K.S."/>
        </authorList>
    </citation>
    <scope>NUCLEOTIDE SEQUENCE [LARGE SCALE GENOMIC DNA]</scope>
    <source>
        <strain evidence="8 9">ATCC 49844</strain>
    </source>
</reference>
<dbReference type="InterPro" id="IPR058245">
    <property type="entry name" value="NreC/VraR/RcsB-like_REC"/>
</dbReference>
<dbReference type="CDD" id="cd17535">
    <property type="entry name" value="REC_NarL-like"/>
    <property type="match status" value="1"/>
</dbReference>
<proteinExistence type="predicted"/>
<dbReference type="EMBL" id="JAJVCN010000001">
    <property type="protein sequence ID" value="MCE7004619.1"/>
    <property type="molecule type" value="Genomic_DNA"/>
</dbReference>
<keyword evidence="3" id="KW-0238">DNA-binding</keyword>
<evidence type="ECO:0000256" key="5">
    <source>
        <dbReference type="PROSITE-ProRule" id="PRU00169"/>
    </source>
</evidence>
<dbReference type="PANTHER" id="PTHR43214">
    <property type="entry name" value="TWO-COMPONENT RESPONSE REGULATOR"/>
    <property type="match status" value="1"/>
</dbReference>
<dbReference type="SMART" id="SM00448">
    <property type="entry name" value="REC"/>
    <property type="match status" value="1"/>
</dbReference>
<feature type="domain" description="HTH luxR-type" evidence="6">
    <location>
        <begin position="146"/>
        <end position="211"/>
    </location>
</feature>
<dbReference type="SUPFAM" id="SSF52172">
    <property type="entry name" value="CheY-like"/>
    <property type="match status" value="1"/>
</dbReference>
<dbReference type="CDD" id="cd06170">
    <property type="entry name" value="LuxR_C_like"/>
    <property type="match status" value="1"/>
</dbReference>
<evidence type="ECO:0000259" key="7">
    <source>
        <dbReference type="PROSITE" id="PS50110"/>
    </source>
</evidence>
<dbReference type="Proteomes" id="UP001521150">
    <property type="component" value="Unassembled WGS sequence"/>
</dbReference>
<protein>
    <submittedName>
        <fullName evidence="8">Response regulator transcription factor</fullName>
    </submittedName>
</protein>
<dbReference type="PANTHER" id="PTHR43214:SF24">
    <property type="entry name" value="TRANSCRIPTIONAL REGULATORY PROTEIN NARL-RELATED"/>
    <property type="match status" value="1"/>
</dbReference>
<dbReference type="Pfam" id="PF00072">
    <property type="entry name" value="Response_reg"/>
    <property type="match status" value="1"/>
</dbReference>
<evidence type="ECO:0000256" key="3">
    <source>
        <dbReference type="ARBA" id="ARBA00023125"/>
    </source>
</evidence>
<evidence type="ECO:0000313" key="9">
    <source>
        <dbReference type="Proteomes" id="UP001521150"/>
    </source>
</evidence>
<dbReference type="Gene3D" id="3.40.50.2300">
    <property type="match status" value="1"/>
</dbReference>
<evidence type="ECO:0000256" key="4">
    <source>
        <dbReference type="ARBA" id="ARBA00023163"/>
    </source>
</evidence>
<keyword evidence="9" id="KW-1185">Reference proteome</keyword>